<organism evidence="1 2">
    <name type="scientific">Acidocella aquatica</name>
    <dbReference type="NCBI Taxonomy" id="1922313"/>
    <lineage>
        <taxon>Bacteria</taxon>
        <taxon>Pseudomonadati</taxon>
        <taxon>Pseudomonadota</taxon>
        <taxon>Alphaproteobacteria</taxon>
        <taxon>Acetobacterales</taxon>
        <taxon>Acidocellaceae</taxon>
        <taxon>Acidocella</taxon>
    </lineage>
</organism>
<sequence>MGISWLVLDGASPAHVGLAIKTGMDAGFAIKGSSWFAFGMSGAGRATFLDAIQSV</sequence>
<keyword evidence="2" id="KW-1185">Reference proteome</keyword>
<gene>
    <name evidence="1" type="ORF">GCM10010909_15940</name>
</gene>
<protein>
    <submittedName>
        <fullName evidence="1">Uncharacterized protein</fullName>
    </submittedName>
</protein>
<dbReference type="EMBL" id="BSOS01000042">
    <property type="protein sequence ID" value="GLR66914.1"/>
    <property type="molecule type" value="Genomic_DNA"/>
</dbReference>
<reference evidence="2" key="1">
    <citation type="journal article" date="2019" name="Int. J. Syst. Evol. Microbiol.">
        <title>The Global Catalogue of Microorganisms (GCM) 10K type strain sequencing project: providing services to taxonomists for standard genome sequencing and annotation.</title>
        <authorList>
            <consortium name="The Broad Institute Genomics Platform"/>
            <consortium name="The Broad Institute Genome Sequencing Center for Infectious Disease"/>
            <person name="Wu L."/>
            <person name="Ma J."/>
        </authorList>
    </citation>
    <scope>NUCLEOTIDE SEQUENCE [LARGE SCALE GENOMIC DNA]</scope>
    <source>
        <strain evidence="2">NBRC 112502</strain>
    </source>
</reference>
<evidence type="ECO:0000313" key="1">
    <source>
        <dbReference type="EMBL" id="GLR66914.1"/>
    </source>
</evidence>
<dbReference type="Proteomes" id="UP001156641">
    <property type="component" value="Unassembled WGS sequence"/>
</dbReference>
<proteinExistence type="predicted"/>
<accession>A0ABQ6A9W4</accession>
<evidence type="ECO:0000313" key="2">
    <source>
        <dbReference type="Proteomes" id="UP001156641"/>
    </source>
</evidence>
<comment type="caution">
    <text evidence="1">The sequence shown here is derived from an EMBL/GenBank/DDBJ whole genome shotgun (WGS) entry which is preliminary data.</text>
</comment>
<name>A0ABQ6A9W4_9PROT</name>